<accession>A0A0L6URN8</accession>
<reference evidence="2 3" key="1">
    <citation type="submission" date="2015-08" db="EMBL/GenBank/DDBJ databases">
        <title>Next Generation Sequencing and Analysis of the Genome of Puccinia sorghi L Schw, the Causal Agent of Maize Common Rust.</title>
        <authorList>
            <person name="Rochi L."/>
            <person name="Burguener G."/>
            <person name="Darino M."/>
            <person name="Turjanski A."/>
            <person name="Kreff E."/>
            <person name="Dieguez M.J."/>
            <person name="Sacco F."/>
        </authorList>
    </citation>
    <scope>NUCLEOTIDE SEQUENCE [LARGE SCALE GENOMIC DNA]</scope>
    <source>
        <strain evidence="2 3">RO10H11247</strain>
    </source>
</reference>
<proteinExistence type="predicted"/>
<organism evidence="2 3">
    <name type="scientific">Puccinia sorghi</name>
    <dbReference type="NCBI Taxonomy" id="27349"/>
    <lineage>
        <taxon>Eukaryota</taxon>
        <taxon>Fungi</taxon>
        <taxon>Dikarya</taxon>
        <taxon>Basidiomycota</taxon>
        <taxon>Pucciniomycotina</taxon>
        <taxon>Pucciniomycetes</taxon>
        <taxon>Pucciniales</taxon>
        <taxon>Pucciniaceae</taxon>
        <taxon>Puccinia</taxon>
    </lineage>
</organism>
<feature type="non-terminal residue" evidence="2">
    <location>
        <position position="1"/>
    </location>
</feature>
<evidence type="ECO:0000313" key="3">
    <source>
        <dbReference type="Proteomes" id="UP000037035"/>
    </source>
</evidence>
<name>A0A0L6URN8_9BASI</name>
<dbReference type="Proteomes" id="UP000037035">
    <property type="component" value="Unassembled WGS sequence"/>
</dbReference>
<evidence type="ECO:0000313" key="2">
    <source>
        <dbReference type="EMBL" id="KNZ51218.1"/>
    </source>
</evidence>
<gene>
    <name evidence="2" type="ORF">VP01_4042g1</name>
</gene>
<evidence type="ECO:0000256" key="1">
    <source>
        <dbReference type="SAM" id="MobiDB-lite"/>
    </source>
</evidence>
<sequence length="163" mass="18524">HMQVVVIYANFHDPKAVYVAVGSIYKLRLFGAVRIHITKTNLSREAWACFILREVLNGWIFSVICDLADWTLYRYFFDRKFPLLQSKSSSIGKAFFTNAEMEKHISILTTQDMPFLFQLVMGVMDKLGGEELRQRKAVSEGSSLETGEETMRSTPGDDGKCNG</sequence>
<dbReference type="VEuPathDB" id="FungiDB:VP01_4042g1"/>
<keyword evidence="3" id="KW-1185">Reference proteome</keyword>
<dbReference type="AlphaFoldDB" id="A0A0L6URN8"/>
<feature type="compositionally biased region" description="Basic and acidic residues" evidence="1">
    <location>
        <begin position="149"/>
        <end position="163"/>
    </location>
</feature>
<comment type="caution">
    <text evidence="2">The sequence shown here is derived from an EMBL/GenBank/DDBJ whole genome shotgun (WGS) entry which is preliminary data.</text>
</comment>
<protein>
    <submittedName>
        <fullName evidence="2">Uncharacterized protein</fullName>
    </submittedName>
</protein>
<dbReference type="EMBL" id="LAVV01009105">
    <property type="protein sequence ID" value="KNZ51218.1"/>
    <property type="molecule type" value="Genomic_DNA"/>
</dbReference>
<feature type="region of interest" description="Disordered" evidence="1">
    <location>
        <begin position="134"/>
        <end position="163"/>
    </location>
</feature>